<dbReference type="AlphaFoldDB" id="A0AAF0FNS3"/>
<evidence type="ECO:0000313" key="13">
    <source>
        <dbReference type="Proteomes" id="UP001218895"/>
    </source>
</evidence>
<dbReference type="Gene3D" id="3.40.50.620">
    <property type="entry name" value="HUPs"/>
    <property type="match status" value="1"/>
</dbReference>
<feature type="domain" description="NAD/GMP synthase" evidence="11">
    <location>
        <begin position="15"/>
        <end position="245"/>
    </location>
</feature>
<feature type="binding site" evidence="8">
    <location>
        <position position="140"/>
    </location>
    <ligand>
        <name>ATP</name>
        <dbReference type="ChEBI" id="CHEBI:30616"/>
    </ligand>
</feature>
<accession>A0AAF0FNS3</accession>
<evidence type="ECO:0000256" key="3">
    <source>
        <dbReference type="ARBA" id="ARBA00022723"/>
    </source>
</evidence>
<dbReference type="GO" id="GO:0004359">
    <property type="term" value="F:glutaminase activity"/>
    <property type="evidence" value="ECO:0007669"/>
    <property type="project" value="InterPro"/>
</dbReference>
<dbReference type="GO" id="GO:0046872">
    <property type="term" value="F:metal ion binding"/>
    <property type="evidence" value="ECO:0007669"/>
    <property type="project" value="UniProtKB-KW"/>
</dbReference>
<dbReference type="InterPro" id="IPR022310">
    <property type="entry name" value="NAD/GMP_synthase"/>
</dbReference>
<feature type="binding site" evidence="8">
    <location>
        <begin position="37"/>
        <end position="44"/>
    </location>
    <ligand>
        <name>ATP</name>
        <dbReference type="ChEBI" id="CHEBI:30616"/>
    </ligand>
</feature>
<comment type="pathway">
    <text evidence="8">Cofactor biosynthesis; NAD(+) biosynthesis; NAD(+) from deamido-NAD(+) (ammonia route): step 1/1.</text>
</comment>
<evidence type="ECO:0000313" key="12">
    <source>
        <dbReference type="EMBL" id="WFN36847.1"/>
    </source>
</evidence>
<comment type="subunit">
    <text evidence="8">Homodimer.</text>
</comment>
<feature type="binding site" evidence="8">
    <location>
        <position position="145"/>
    </location>
    <ligand>
        <name>Mg(2+)</name>
        <dbReference type="ChEBI" id="CHEBI:18420"/>
    </ligand>
</feature>
<dbReference type="GeneID" id="79948763"/>
<feature type="binding site" description="in other chain" evidence="8">
    <location>
        <position position="153"/>
    </location>
    <ligand>
        <name>deamido-NAD(+)</name>
        <dbReference type="ChEBI" id="CHEBI:58437"/>
        <note>ligand shared between two neighboring subunits</note>
    </ligand>
</feature>
<comment type="similarity">
    <text evidence="1 8 9">Belongs to the NAD synthetase family.</text>
</comment>
<dbReference type="EC" id="6.3.1.5" evidence="8 10"/>
<dbReference type="GO" id="GO:0009435">
    <property type="term" value="P:NAD+ biosynthetic process"/>
    <property type="evidence" value="ECO:0007669"/>
    <property type="project" value="UniProtKB-UniRule"/>
</dbReference>
<keyword evidence="6 8" id="KW-0460">Magnesium</keyword>
<dbReference type="GO" id="GO:0005524">
    <property type="term" value="F:ATP binding"/>
    <property type="evidence" value="ECO:0007669"/>
    <property type="project" value="UniProtKB-UniRule"/>
</dbReference>
<dbReference type="CDD" id="cd00553">
    <property type="entry name" value="NAD_synthase"/>
    <property type="match status" value="1"/>
</dbReference>
<feature type="binding site" evidence="8">
    <location>
        <position position="160"/>
    </location>
    <ligand>
        <name>deamido-NAD(+)</name>
        <dbReference type="ChEBI" id="CHEBI:58437"/>
        <note>ligand shared between two neighboring subunits</note>
    </ligand>
</feature>
<keyword evidence="2 8" id="KW-0436">Ligase</keyword>
<evidence type="ECO:0000256" key="2">
    <source>
        <dbReference type="ARBA" id="ARBA00022598"/>
    </source>
</evidence>
<dbReference type="SUPFAM" id="SSF52402">
    <property type="entry name" value="Adenine nucleotide alpha hydrolases-like"/>
    <property type="match status" value="1"/>
</dbReference>
<keyword evidence="4 8" id="KW-0547">Nucleotide-binding</keyword>
<dbReference type="PANTHER" id="PTHR23090:SF9">
    <property type="entry name" value="GLUTAMINE-DEPENDENT NAD(+) SYNTHETASE"/>
    <property type="match status" value="1"/>
</dbReference>
<evidence type="ECO:0000256" key="8">
    <source>
        <dbReference type="HAMAP-Rule" id="MF_00193"/>
    </source>
</evidence>
<dbReference type="EMBL" id="CP091092">
    <property type="protein sequence ID" value="WFN36847.1"/>
    <property type="molecule type" value="Genomic_DNA"/>
</dbReference>
<name>A0AAF0FNS3_9EURY</name>
<evidence type="ECO:0000259" key="11">
    <source>
        <dbReference type="Pfam" id="PF02540"/>
    </source>
</evidence>
<dbReference type="Proteomes" id="UP001218895">
    <property type="component" value="Chromosome"/>
</dbReference>
<dbReference type="InterPro" id="IPR014729">
    <property type="entry name" value="Rossmann-like_a/b/a_fold"/>
</dbReference>
<dbReference type="Pfam" id="PF02540">
    <property type="entry name" value="NAD_synthase"/>
    <property type="match status" value="1"/>
</dbReference>
<evidence type="ECO:0000256" key="10">
    <source>
        <dbReference type="RuleBase" id="RU003812"/>
    </source>
</evidence>
<feature type="binding site" evidence="8">
    <location>
        <position position="43"/>
    </location>
    <ligand>
        <name>Mg(2+)</name>
        <dbReference type="ChEBI" id="CHEBI:18420"/>
    </ligand>
</feature>
<keyword evidence="5 8" id="KW-0067">ATP-binding</keyword>
<dbReference type="InterPro" id="IPR022926">
    <property type="entry name" value="NH(3)-dep_NAD(+)_synth"/>
</dbReference>
<keyword evidence="7 8" id="KW-0520">NAD</keyword>
<reference evidence="12" key="1">
    <citation type="submission" date="2022-01" db="EMBL/GenBank/DDBJ databases">
        <title>Complete genome of Methanomicrobium antiquum DSM 21220.</title>
        <authorList>
            <person name="Chen S.-C."/>
            <person name="You Y.-T."/>
            <person name="Zhou Y.-Z."/>
            <person name="Lai M.-C."/>
        </authorList>
    </citation>
    <scope>NUCLEOTIDE SEQUENCE</scope>
    <source>
        <strain evidence="12">DSM 21220</strain>
    </source>
</reference>
<dbReference type="GO" id="GO:0005737">
    <property type="term" value="C:cytoplasm"/>
    <property type="evidence" value="ECO:0007669"/>
    <property type="project" value="InterPro"/>
</dbReference>
<proteinExistence type="inferred from homology"/>
<evidence type="ECO:0000256" key="7">
    <source>
        <dbReference type="ARBA" id="ARBA00023027"/>
    </source>
</evidence>
<evidence type="ECO:0000256" key="6">
    <source>
        <dbReference type="ARBA" id="ARBA00022842"/>
    </source>
</evidence>
<dbReference type="PANTHER" id="PTHR23090">
    <property type="entry name" value="NH 3 /GLUTAMINE-DEPENDENT NAD + SYNTHETASE"/>
    <property type="match status" value="1"/>
</dbReference>
<evidence type="ECO:0000256" key="5">
    <source>
        <dbReference type="ARBA" id="ARBA00022840"/>
    </source>
</evidence>
<feature type="binding site" description="in other chain" evidence="8">
    <location>
        <begin position="242"/>
        <end position="243"/>
    </location>
    <ligand>
        <name>deamido-NAD(+)</name>
        <dbReference type="ChEBI" id="CHEBI:58437"/>
        <note>ligand shared between two neighboring subunits</note>
    </ligand>
</feature>
<feature type="binding site" evidence="8">
    <location>
        <position position="169"/>
    </location>
    <ligand>
        <name>ATP</name>
        <dbReference type="ChEBI" id="CHEBI:30616"/>
    </ligand>
</feature>
<comment type="function">
    <text evidence="8">Catalyzes the ATP-dependent amidation of deamido-NAD to form NAD. Uses ammonia as a nitrogen source.</text>
</comment>
<dbReference type="NCBIfam" id="TIGR00552">
    <property type="entry name" value="nadE"/>
    <property type="match status" value="1"/>
</dbReference>
<evidence type="ECO:0000256" key="1">
    <source>
        <dbReference type="ARBA" id="ARBA00005859"/>
    </source>
</evidence>
<feature type="binding site" description="in other chain" evidence="8">
    <location>
        <position position="120"/>
    </location>
    <ligand>
        <name>deamido-NAD(+)</name>
        <dbReference type="ChEBI" id="CHEBI:58437"/>
        <note>ligand shared between two neighboring subunits</note>
    </ligand>
</feature>
<dbReference type="GO" id="GO:0003952">
    <property type="term" value="F:NAD+ synthase (glutamine-hydrolyzing) activity"/>
    <property type="evidence" value="ECO:0007669"/>
    <property type="project" value="InterPro"/>
</dbReference>
<keyword evidence="3 8" id="KW-0479">Metal-binding</keyword>
<organism evidence="12 13">
    <name type="scientific">Methanomicrobium antiquum</name>
    <dbReference type="NCBI Taxonomy" id="487686"/>
    <lineage>
        <taxon>Archaea</taxon>
        <taxon>Methanobacteriati</taxon>
        <taxon>Methanobacteriota</taxon>
        <taxon>Stenosarchaea group</taxon>
        <taxon>Methanomicrobia</taxon>
        <taxon>Methanomicrobiales</taxon>
        <taxon>Methanomicrobiaceae</taxon>
        <taxon>Methanomicrobium</taxon>
    </lineage>
</organism>
<keyword evidence="13" id="KW-1185">Reference proteome</keyword>
<gene>
    <name evidence="8" type="primary">nadE</name>
    <name evidence="12" type="ORF">L1994_00165</name>
</gene>
<feature type="binding site" evidence="8">
    <location>
        <position position="191"/>
    </location>
    <ligand>
        <name>ATP</name>
        <dbReference type="ChEBI" id="CHEBI:30616"/>
    </ligand>
</feature>
<dbReference type="GO" id="GO:0008795">
    <property type="term" value="F:NAD+ synthase activity"/>
    <property type="evidence" value="ECO:0007669"/>
    <property type="project" value="UniProtKB-UniRule"/>
</dbReference>
<dbReference type="RefSeq" id="WP_278099684.1">
    <property type="nucleotide sequence ID" value="NZ_CP091092.1"/>
</dbReference>
<evidence type="ECO:0000256" key="4">
    <source>
        <dbReference type="ARBA" id="ARBA00022741"/>
    </source>
</evidence>
<comment type="catalytic activity">
    <reaction evidence="8 10">
        <text>deamido-NAD(+) + NH4(+) + ATP = AMP + diphosphate + NAD(+) + H(+)</text>
        <dbReference type="Rhea" id="RHEA:21188"/>
        <dbReference type="ChEBI" id="CHEBI:15378"/>
        <dbReference type="ChEBI" id="CHEBI:28938"/>
        <dbReference type="ChEBI" id="CHEBI:30616"/>
        <dbReference type="ChEBI" id="CHEBI:33019"/>
        <dbReference type="ChEBI" id="CHEBI:57540"/>
        <dbReference type="ChEBI" id="CHEBI:58437"/>
        <dbReference type="ChEBI" id="CHEBI:456215"/>
        <dbReference type="EC" id="6.3.1.5"/>
    </reaction>
</comment>
<sequence length="254" mass="28028">MNEVCSDELCVGCECEKIEQMIRHAFWSSGMEKIVIGLSGGIDSSLAAVLCSRAVGSVNVLGYLLPSSVTPEADMDDVKALCDKFEISYLVVPITGILEEYESIPGYTESPYLKGNLMARIRMTTLYYFANQQNALVCGTSNKSEYYLGYSTKHGDDAADIQPLLHLLKKEVYILAGYLEVPDSIINKTPSAGLYPGQSDEEEIGFSYEEIDKALENLISNGFKPENETEAEILKKVEKASHKRCAPPNLLKEN</sequence>
<dbReference type="InterPro" id="IPR003694">
    <property type="entry name" value="NAD_synthase"/>
</dbReference>
<protein>
    <recommendedName>
        <fullName evidence="8 10">NH(3)-dependent NAD(+) synthetase</fullName>
        <ecNumber evidence="8 10">6.3.1.5</ecNumber>
    </recommendedName>
</protein>
<dbReference type="KEGG" id="manq:L1994_00165"/>
<evidence type="ECO:0000256" key="9">
    <source>
        <dbReference type="RuleBase" id="RU003811"/>
    </source>
</evidence>
<dbReference type="NCBIfam" id="NF010587">
    <property type="entry name" value="PRK13980.1"/>
    <property type="match status" value="1"/>
</dbReference>
<dbReference type="HAMAP" id="MF_00193">
    <property type="entry name" value="NadE_ammonia_dep"/>
    <property type="match status" value="1"/>
</dbReference>